<dbReference type="PROSITE" id="PS00107">
    <property type="entry name" value="PROTEIN_KINASE_ATP"/>
    <property type="match status" value="1"/>
</dbReference>
<dbReference type="GO" id="GO:0004674">
    <property type="term" value="F:protein serine/threonine kinase activity"/>
    <property type="evidence" value="ECO:0007669"/>
    <property type="project" value="UniProtKB-EC"/>
</dbReference>
<gene>
    <name evidence="8" type="ORF">KDK_28190</name>
</gene>
<dbReference type="EC" id="2.7.11.1" evidence="1"/>
<proteinExistence type="predicted"/>
<name>A0A402AIV6_9CHLR</name>
<evidence type="ECO:0000259" key="7">
    <source>
        <dbReference type="PROSITE" id="PS50011"/>
    </source>
</evidence>
<evidence type="ECO:0000256" key="2">
    <source>
        <dbReference type="ARBA" id="ARBA00022679"/>
    </source>
</evidence>
<dbReference type="Gene3D" id="1.10.510.10">
    <property type="entry name" value="Transferase(Phosphotransferase) domain 1"/>
    <property type="match status" value="1"/>
</dbReference>
<keyword evidence="9" id="KW-1185">Reference proteome</keyword>
<protein>
    <recommendedName>
        <fullName evidence="1">non-specific serine/threonine protein kinase</fullName>
        <ecNumber evidence="1">2.7.11.1</ecNumber>
    </recommendedName>
</protein>
<evidence type="ECO:0000313" key="9">
    <source>
        <dbReference type="Proteomes" id="UP000287188"/>
    </source>
</evidence>
<organism evidence="8 9">
    <name type="scientific">Dictyobacter kobayashii</name>
    <dbReference type="NCBI Taxonomy" id="2014872"/>
    <lineage>
        <taxon>Bacteria</taxon>
        <taxon>Bacillati</taxon>
        <taxon>Chloroflexota</taxon>
        <taxon>Ktedonobacteria</taxon>
        <taxon>Ktedonobacterales</taxon>
        <taxon>Dictyobacteraceae</taxon>
        <taxon>Dictyobacter</taxon>
    </lineage>
</organism>
<evidence type="ECO:0000256" key="6">
    <source>
        <dbReference type="PROSITE-ProRule" id="PRU10141"/>
    </source>
</evidence>
<sequence length="109" mass="12572">MSGLEGTVVKQYHIQHLLGSGGMSEVYLAYDDVAQQHVAIKVMTGYANDYLERFRREAEAIDKLQHDHILPALDYEEFEPWYFLVMLYAPGGTLRDLLDQALFLLRRPV</sequence>
<dbReference type="Pfam" id="PF00069">
    <property type="entry name" value="Pkinase"/>
    <property type="match status" value="1"/>
</dbReference>
<dbReference type="AlphaFoldDB" id="A0A402AIV6"/>
<reference evidence="9" key="1">
    <citation type="submission" date="2018-12" db="EMBL/GenBank/DDBJ databases">
        <title>Tengunoibacter tsumagoiensis gen. nov., sp. nov., Dictyobacter kobayashii sp. nov., D. alpinus sp. nov., and D. joshuensis sp. nov. and description of Dictyobacteraceae fam. nov. within the order Ktedonobacterales isolated from Tengu-no-mugimeshi.</title>
        <authorList>
            <person name="Wang C.M."/>
            <person name="Zheng Y."/>
            <person name="Sakai Y."/>
            <person name="Toyoda A."/>
            <person name="Minakuchi Y."/>
            <person name="Abe K."/>
            <person name="Yokota A."/>
            <person name="Yabe S."/>
        </authorList>
    </citation>
    <scope>NUCLEOTIDE SEQUENCE [LARGE SCALE GENOMIC DNA]</scope>
    <source>
        <strain evidence="9">Uno11</strain>
    </source>
</reference>
<dbReference type="SUPFAM" id="SSF56112">
    <property type="entry name" value="Protein kinase-like (PK-like)"/>
    <property type="match status" value="1"/>
</dbReference>
<dbReference type="PROSITE" id="PS50011">
    <property type="entry name" value="PROTEIN_KINASE_DOM"/>
    <property type="match status" value="1"/>
</dbReference>
<keyword evidence="5 6" id="KW-0067">ATP-binding</keyword>
<feature type="binding site" evidence="6">
    <location>
        <position position="41"/>
    </location>
    <ligand>
        <name>ATP</name>
        <dbReference type="ChEBI" id="CHEBI:30616"/>
    </ligand>
</feature>
<feature type="domain" description="Protein kinase" evidence="7">
    <location>
        <begin position="12"/>
        <end position="109"/>
    </location>
</feature>
<evidence type="ECO:0000313" key="8">
    <source>
        <dbReference type="EMBL" id="GCE19019.1"/>
    </source>
</evidence>
<dbReference type="InterPro" id="IPR011009">
    <property type="entry name" value="Kinase-like_dom_sf"/>
</dbReference>
<dbReference type="InterPro" id="IPR017441">
    <property type="entry name" value="Protein_kinase_ATP_BS"/>
</dbReference>
<dbReference type="InterPro" id="IPR000719">
    <property type="entry name" value="Prot_kinase_dom"/>
</dbReference>
<dbReference type="PANTHER" id="PTHR43289">
    <property type="entry name" value="MITOGEN-ACTIVATED PROTEIN KINASE KINASE KINASE 20-RELATED"/>
    <property type="match status" value="1"/>
</dbReference>
<accession>A0A402AIV6</accession>
<dbReference type="EMBL" id="BIFS01000001">
    <property type="protein sequence ID" value="GCE19019.1"/>
    <property type="molecule type" value="Genomic_DNA"/>
</dbReference>
<comment type="caution">
    <text evidence="8">The sequence shown here is derived from an EMBL/GenBank/DDBJ whole genome shotgun (WGS) entry which is preliminary data.</text>
</comment>
<keyword evidence="3 6" id="KW-0547">Nucleotide-binding</keyword>
<keyword evidence="2" id="KW-0808">Transferase</keyword>
<evidence type="ECO:0000256" key="1">
    <source>
        <dbReference type="ARBA" id="ARBA00012513"/>
    </source>
</evidence>
<evidence type="ECO:0000256" key="4">
    <source>
        <dbReference type="ARBA" id="ARBA00022777"/>
    </source>
</evidence>
<dbReference type="PANTHER" id="PTHR43289:SF6">
    <property type="entry name" value="SERINE_THREONINE-PROTEIN KINASE NEKL-3"/>
    <property type="match status" value="1"/>
</dbReference>
<keyword evidence="4" id="KW-0418">Kinase</keyword>
<evidence type="ECO:0000256" key="5">
    <source>
        <dbReference type="ARBA" id="ARBA00022840"/>
    </source>
</evidence>
<dbReference type="GO" id="GO:0005524">
    <property type="term" value="F:ATP binding"/>
    <property type="evidence" value="ECO:0007669"/>
    <property type="project" value="UniProtKB-UniRule"/>
</dbReference>
<evidence type="ECO:0000256" key="3">
    <source>
        <dbReference type="ARBA" id="ARBA00022741"/>
    </source>
</evidence>
<dbReference type="Proteomes" id="UP000287188">
    <property type="component" value="Unassembled WGS sequence"/>
</dbReference>